<evidence type="ECO:0000313" key="1">
    <source>
        <dbReference type="EMBL" id="GIY22193.1"/>
    </source>
</evidence>
<name>A0AAV4RIN3_CAEEX</name>
<comment type="caution">
    <text evidence="1">The sequence shown here is derived from an EMBL/GenBank/DDBJ whole genome shotgun (WGS) entry which is preliminary data.</text>
</comment>
<sequence>MHEDAKLMPLIPKGPIESSDFLKHVALLRKYEVLAKIEYQPIYNRKESKPAECISYQSKGDFATVSPFLPLVRVTENRPL</sequence>
<dbReference type="EMBL" id="BPLR01008115">
    <property type="protein sequence ID" value="GIY22193.1"/>
    <property type="molecule type" value="Genomic_DNA"/>
</dbReference>
<proteinExistence type="predicted"/>
<accession>A0AAV4RIN3</accession>
<organism evidence="1 2">
    <name type="scientific">Caerostris extrusa</name>
    <name type="common">Bark spider</name>
    <name type="synonym">Caerostris bankana</name>
    <dbReference type="NCBI Taxonomy" id="172846"/>
    <lineage>
        <taxon>Eukaryota</taxon>
        <taxon>Metazoa</taxon>
        <taxon>Ecdysozoa</taxon>
        <taxon>Arthropoda</taxon>
        <taxon>Chelicerata</taxon>
        <taxon>Arachnida</taxon>
        <taxon>Araneae</taxon>
        <taxon>Araneomorphae</taxon>
        <taxon>Entelegynae</taxon>
        <taxon>Araneoidea</taxon>
        <taxon>Araneidae</taxon>
        <taxon>Caerostris</taxon>
    </lineage>
</organism>
<keyword evidence="2" id="KW-1185">Reference proteome</keyword>
<dbReference type="AlphaFoldDB" id="A0AAV4RIN3"/>
<evidence type="ECO:0000313" key="2">
    <source>
        <dbReference type="Proteomes" id="UP001054945"/>
    </source>
</evidence>
<protein>
    <submittedName>
        <fullName evidence="1">Uncharacterized protein</fullName>
    </submittedName>
</protein>
<dbReference type="Proteomes" id="UP001054945">
    <property type="component" value="Unassembled WGS sequence"/>
</dbReference>
<gene>
    <name evidence="1" type="ORF">CEXT_351461</name>
</gene>
<reference evidence="1 2" key="1">
    <citation type="submission" date="2021-06" db="EMBL/GenBank/DDBJ databases">
        <title>Caerostris extrusa draft genome.</title>
        <authorList>
            <person name="Kono N."/>
            <person name="Arakawa K."/>
        </authorList>
    </citation>
    <scope>NUCLEOTIDE SEQUENCE [LARGE SCALE GENOMIC DNA]</scope>
</reference>